<dbReference type="Proteomes" id="UP000248482">
    <property type="component" value="Unplaced"/>
</dbReference>
<evidence type="ECO:0000313" key="1">
    <source>
        <dbReference type="Proteomes" id="UP000248482"/>
    </source>
</evidence>
<accession>A0A2Y9L1A2</accession>
<evidence type="ECO:0000313" key="2">
    <source>
        <dbReference type="RefSeq" id="XP_022377344.1"/>
    </source>
</evidence>
<protein>
    <submittedName>
        <fullName evidence="2">Armadillo repeat-containing X-linked protein 1 isoform X2</fullName>
    </submittedName>
</protein>
<dbReference type="GeneID" id="111159187"/>
<gene>
    <name evidence="2" type="primary">LOC111159187</name>
</gene>
<dbReference type="AlphaFoldDB" id="A0A2Y9L1A2"/>
<organism evidence="1 2">
    <name type="scientific">Enhydra lutris kenyoni</name>
    <name type="common">northern sea otter</name>
    <dbReference type="NCBI Taxonomy" id="391180"/>
    <lineage>
        <taxon>Eukaryota</taxon>
        <taxon>Metazoa</taxon>
        <taxon>Chordata</taxon>
        <taxon>Craniata</taxon>
        <taxon>Vertebrata</taxon>
        <taxon>Euteleostomi</taxon>
        <taxon>Mammalia</taxon>
        <taxon>Eutheria</taxon>
        <taxon>Laurasiatheria</taxon>
        <taxon>Carnivora</taxon>
        <taxon>Caniformia</taxon>
        <taxon>Musteloidea</taxon>
        <taxon>Mustelidae</taxon>
        <taxon>Lutrinae</taxon>
        <taxon>Enhydra</taxon>
    </lineage>
</organism>
<dbReference type="CTD" id="51309"/>
<dbReference type="RefSeq" id="XP_022377344.1">
    <property type="nucleotide sequence ID" value="XM_022521636.1"/>
</dbReference>
<reference evidence="2" key="1">
    <citation type="submission" date="2025-08" db="UniProtKB">
        <authorList>
            <consortium name="RefSeq"/>
        </authorList>
    </citation>
    <scope>IDENTIFICATION</scope>
    <source>
        <tissue evidence="2">Blood</tissue>
    </source>
</reference>
<sequence length="133" mass="14595">MVDAGVRIPGDTPDQEGGDLKTLAFGALNWEGQLQRFLPCVLVHLPSQNGEAVRLSFPMSFSRALYHSEQKSNVSAWNPCRLQDTVDFQARKRRKKLPVPVLVFHCICKLQPGLPAVAEDSAPNIGATPLYPG</sequence>
<proteinExistence type="predicted"/>
<name>A0A2Y9L1A2_ENHLU</name>
<keyword evidence="1" id="KW-1185">Reference proteome</keyword>